<accession>F3QT14</accession>
<dbReference type="RefSeq" id="WP_008626357.1">
    <property type="nucleotide sequence ID" value="NZ_GL883837.1"/>
</dbReference>
<dbReference type="eggNOG" id="COG2755">
    <property type="taxonomic scope" value="Bacteria"/>
</dbReference>
<evidence type="ECO:0000313" key="2">
    <source>
        <dbReference type="Proteomes" id="UP000005546"/>
    </source>
</evidence>
<keyword evidence="2" id="KW-1185">Reference proteome</keyword>
<dbReference type="EMBL" id="AFBR01000035">
    <property type="protein sequence ID" value="EGG54835.1"/>
    <property type="molecule type" value="Genomic_DNA"/>
</dbReference>
<reference evidence="1 2" key="1">
    <citation type="submission" date="2011-02" db="EMBL/GenBank/DDBJ databases">
        <authorList>
            <person name="Weinstock G."/>
            <person name="Sodergren E."/>
            <person name="Clifton S."/>
            <person name="Fulton L."/>
            <person name="Fulton B."/>
            <person name="Courtney L."/>
            <person name="Fronick C."/>
            <person name="Harrison M."/>
            <person name="Strong C."/>
            <person name="Farmer C."/>
            <person name="Delahaunty K."/>
            <person name="Markovic C."/>
            <person name="Hall O."/>
            <person name="Minx P."/>
            <person name="Tomlinson C."/>
            <person name="Mitreva M."/>
            <person name="Hou S."/>
            <person name="Chen J."/>
            <person name="Wollam A."/>
            <person name="Pepin K.H."/>
            <person name="Johnson M."/>
            <person name="Bhonagiri V."/>
            <person name="Zhang X."/>
            <person name="Suruliraj S."/>
            <person name="Warren W."/>
            <person name="Chinwalla A."/>
            <person name="Mardis E.R."/>
            <person name="Wilson R.K."/>
        </authorList>
    </citation>
    <scope>NUCLEOTIDE SEQUENCE [LARGE SCALE GENOMIC DNA]</scope>
    <source>
        <strain evidence="1 2">YIT 11841</strain>
    </source>
</reference>
<dbReference type="STRING" id="762982.HMPREF9442_01329"/>
<dbReference type="Proteomes" id="UP000005546">
    <property type="component" value="Unassembled WGS sequence"/>
</dbReference>
<protein>
    <submittedName>
        <fullName evidence="1">Conserved domain protein</fullName>
    </submittedName>
</protein>
<name>F3QT14_9BACT</name>
<organism evidence="1 2">
    <name type="scientific">Paraprevotella xylaniphila YIT 11841</name>
    <dbReference type="NCBI Taxonomy" id="762982"/>
    <lineage>
        <taxon>Bacteria</taxon>
        <taxon>Pseudomonadati</taxon>
        <taxon>Bacteroidota</taxon>
        <taxon>Bacteroidia</taxon>
        <taxon>Bacteroidales</taxon>
        <taxon>Prevotellaceae</taxon>
        <taxon>Paraprevotella</taxon>
    </lineage>
</organism>
<dbReference type="SUPFAM" id="SSF52266">
    <property type="entry name" value="SGNH hydrolase"/>
    <property type="match status" value="1"/>
</dbReference>
<proteinExistence type="predicted"/>
<gene>
    <name evidence="1" type="ORF">HMPREF9442_01329</name>
</gene>
<dbReference type="HOGENOM" id="CLU_075575_1_0_10"/>
<sequence length="308" mass="35335">MKRFIVNVLFFSSFLLALAIGMECMLRRVPNTYAFKRSLMEEQGRHIKTLVLGSSVAECGIAPSCFPSGTYNLAVSGQWLRFNLQMFGQYQEYMPELENVILGVCYHTLWSDDDVETDEWSIVEHGIYLDIHLEDDFLPHSELLSLGARSLRKWSKFYLLHGQTMLCDSLGLDHSFDLSERAADWREKIASVVAGHNGLVQSDKDGVRYGRNMERICRLAEMCREKGIKLWIVVPPVHEDYYARLDSCALSRLRNGLSELSSEYPNVRWLDYLGDTRFSDDDFYDGNHLSADVGARNFSQILREDMGV</sequence>
<dbReference type="OrthoDB" id="9761723at2"/>
<comment type="caution">
    <text evidence="1">The sequence shown here is derived from an EMBL/GenBank/DDBJ whole genome shotgun (WGS) entry which is preliminary data.</text>
</comment>
<dbReference type="AlphaFoldDB" id="F3QT14"/>
<evidence type="ECO:0000313" key="1">
    <source>
        <dbReference type="EMBL" id="EGG54835.1"/>
    </source>
</evidence>